<evidence type="ECO:0000313" key="2">
    <source>
        <dbReference type="Proteomes" id="UP000323653"/>
    </source>
</evidence>
<gene>
    <name evidence="1" type="ORF">FYC62_16155</name>
</gene>
<keyword evidence="2" id="KW-1185">Reference proteome</keyword>
<dbReference type="EMBL" id="CP043329">
    <property type="protein sequence ID" value="QEK53034.1"/>
    <property type="molecule type" value="Genomic_DNA"/>
</dbReference>
<evidence type="ECO:0008006" key="3">
    <source>
        <dbReference type="Google" id="ProtNLM"/>
    </source>
</evidence>
<organism evidence="1 2">
    <name type="scientific">Pedobacter aquae</name>
    <dbReference type="NCBI Taxonomy" id="2605747"/>
    <lineage>
        <taxon>Bacteria</taxon>
        <taxon>Pseudomonadati</taxon>
        <taxon>Bacteroidota</taxon>
        <taxon>Sphingobacteriia</taxon>
        <taxon>Sphingobacteriales</taxon>
        <taxon>Sphingobacteriaceae</taxon>
        <taxon>Pedobacter</taxon>
    </lineage>
</organism>
<dbReference type="AlphaFoldDB" id="A0A5C0VQ48"/>
<dbReference type="KEGG" id="pej:FYC62_16155"/>
<dbReference type="Proteomes" id="UP000323653">
    <property type="component" value="Chromosome"/>
</dbReference>
<accession>A0A5C0VQ48</accession>
<reference evidence="1 2" key="1">
    <citation type="submission" date="2019-08" db="EMBL/GenBank/DDBJ databases">
        <title>Pedobacter sp. nov., isolated from Han river, South Korea.</title>
        <authorList>
            <person name="Lee D.-H."/>
            <person name="Kim Y.-S."/>
            <person name="Hwang E.-M."/>
            <person name="Le Tran T.C."/>
            <person name="Cha C.-J."/>
        </authorList>
    </citation>
    <scope>NUCLEOTIDE SEQUENCE [LARGE SCALE GENOMIC DNA]</scope>
    <source>
        <strain evidence="1 2">CJ43</strain>
    </source>
</reference>
<dbReference type="RefSeq" id="WP_149075676.1">
    <property type="nucleotide sequence ID" value="NZ_CP043329.1"/>
</dbReference>
<name>A0A5C0VQ48_9SPHI</name>
<evidence type="ECO:0000313" key="1">
    <source>
        <dbReference type="EMBL" id="QEK53034.1"/>
    </source>
</evidence>
<protein>
    <recommendedName>
        <fullName evidence="3">Insulinase family protein</fullName>
    </recommendedName>
</protein>
<proteinExistence type="predicted"/>
<sequence length="64" mass="7393">MKRNQSIIKIGFFLLMVFPLVVLAQQAKFKLPAYEKFKLPNGLTVYLMEQHEVPTNLSSINILK</sequence>